<dbReference type="GO" id="GO:0050661">
    <property type="term" value="F:NADP binding"/>
    <property type="evidence" value="ECO:0007669"/>
    <property type="project" value="InterPro"/>
</dbReference>
<evidence type="ECO:0000256" key="5">
    <source>
        <dbReference type="RuleBase" id="RU361177"/>
    </source>
</evidence>
<dbReference type="GO" id="GO:0004499">
    <property type="term" value="F:N,N-dimethylaniline monooxygenase activity"/>
    <property type="evidence" value="ECO:0007669"/>
    <property type="project" value="InterPro"/>
</dbReference>
<sequence length="151" mass="16972">MGRFPGMEKFSGTIMHSHSLKRTYMFRDKKVVVVGCSGLDAAVKISHVASQIDLNILLVSGLFEYTNGAWILPRIGSYGLPFDYTVLRRYISIIRSLVGYKVLSWYLETCQINKKFSHILYNLRPPYPALAKDPSINDAIQAKLISGSVVN</sequence>
<dbReference type="InterPro" id="IPR020946">
    <property type="entry name" value="Flavin_mOase-like"/>
</dbReference>
<accession>A0AAV2BQ22</accession>
<dbReference type="SUPFAM" id="SSF51905">
    <property type="entry name" value="FAD/NAD(P)-binding domain"/>
    <property type="match status" value="1"/>
</dbReference>
<dbReference type="GO" id="GO:0050660">
    <property type="term" value="F:flavin adenine dinucleotide binding"/>
    <property type="evidence" value="ECO:0007669"/>
    <property type="project" value="InterPro"/>
</dbReference>
<dbReference type="Proteomes" id="UP001497382">
    <property type="component" value="Unassembled WGS sequence"/>
</dbReference>
<keyword evidence="5" id="KW-0503">Monooxygenase</keyword>
<dbReference type="PANTHER" id="PTHR23023">
    <property type="entry name" value="DIMETHYLANILINE MONOOXYGENASE"/>
    <property type="match status" value="1"/>
</dbReference>
<evidence type="ECO:0000256" key="3">
    <source>
        <dbReference type="ARBA" id="ARBA00022827"/>
    </source>
</evidence>
<evidence type="ECO:0000256" key="2">
    <source>
        <dbReference type="ARBA" id="ARBA00022630"/>
    </source>
</evidence>
<proteinExistence type="inferred from homology"/>
<evidence type="ECO:0000256" key="4">
    <source>
        <dbReference type="ARBA" id="ARBA00023002"/>
    </source>
</evidence>
<dbReference type="EC" id="1.-.-.-" evidence="5"/>
<keyword evidence="2 5" id="KW-0285">Flavoprotein</keyword>
<dbReference type="Pfam" id="PF00743">
    <property type="entry name" value="FMO-like"/>
    <property type="match status" value="1"/>
</dbReference>
<organism evidence="6 7">
    <name type="scientific">Larinioides sclopetarius</name>
    <dbReference type="NCBI Taxonomy" id="280406"/>
    <lineage>
        <taxon>Eukaryota</taxon>
        <taxon>Metazoa</taxon>
        <taxon>Ecdysozoa</taxon>
        <taxon>Arthropoda</taxon>
        <taxon>Chelicerata</taxon>
        <taxon>Arachnida</taxon>
        <taxon>Araneae</taxon>
        <taxon>Araneomorphae</taxon>
        <taxon>Entelegynae</taxon>
        <taxon>Araneoidea</taxon>
        <taxon>Araneidae</taxon>
        <taxon>Larinioides</taxon>
    </lineage>
</organism>
<keyword evidence="3 5" id="KW-0274">FAD</keyword>
<evidence type="ECO:0000313" key="7">
    <source>
        <dbReference type="Proteomes" id="UP001497382"/>
    </source>
</evidence>
<dbReference type="EMBL" id="CAXIEN010000429">
    <property type="protein sequence ID" value="CAL1297529.1"/>
    <property type="molecule type" value="Genomic_DNA"/>
</dbReference>
<dbReference type="InterPro" id="IPR050346">
    <property type="entry name" value="FMO-like"/>
</dbReference>
<evidence type="ECO:0000313" key="6">
    <source>
        <dbReference type="EMBL" id="CAL1297529.1"/>
    </source>
</evidence>
<evidence type="ECO:0000256" key="1">
    <source>
        <dbReference type="ARBA" id="ARBA00009183"/>
    </source>
</evidence>
<comment type="similarity">
    <text evidence="1 5">Belongs to the FMO family.</text>
</comment>
<keyword evidence="7" id="KW-1185">Reference proteome</keyword>
<keyword evidence="4 5" id="KW-0560">Oxidoreductase</keyword>
<comment type="caution">
    <text evidence="6">The sequence shown here is derived from an EMBL/GenBank/DDBJ whole genome shotgun (WGS) entry which is preliminary data.</text>
</comment>
<name>A0AAV2BQ22_9ARAC</name>
<protein>
    <recommendedName>
        <fullName evidence="5">Flavin-containing monooxygenase</fullName>
        <ecNumber evidence="5">1.-.-.-</ecNumber>
    </recommendedName>
</protein>
<reference evidence="6 7" key="1">
    <citation type="submission" date="2024-04" db="EMBL/GenBank/DDBJ databases">
        <authorList>
            <person name="Rising A."/>
            <person name="Reimegard J."/>
            <person name="Sonavane S."/>
            <person name="Akerstrom W."/>
            <person name="Nylinder S."/>
            <person name="Hedman E."/>
            <person name="Kallberg Y."/>
        </authorList>
    </citation>
    <scope>NUCLEOTIDE SEQUENCE [LARGE SCALE GENOMIC DNA]</scope>
</reference>
<dbReference type="Gene3D" id="3.50.50.60">
    <property type="entry name" value="FAD/NAD(P)-binding domain"/>
    <property type="match status" value="1"/>
</dbReference>
<gene>
    <name evidence="6" type="ORF">LARSCL_LOCUS20351</name>
</gene>
<dbReference type="InterPro" id="IPR036188">
    <property type="entry name" value="FAD/NAD-bd_sf"/>
</dbReference>
<comment type="cofactor">
    <cofactor evidence="5">
        <name>FAD</name>
        <dbReference type="ChEBI" id="CHEBI:57692"/>
    </cofactor>
</comment>
<dbReference type="AlphaFoldDB" id="A0AAV2BQ22"/>